<evidence type="ECO:0000313" key="1">
    <source>
        <dbReference type="EMBL" id="KAK9110835.1"/>
    </source>
</evidence>
<proteinExistence type="predicted"/>
<reference evidence="1 2" key="1">
    <citation type="submission" date="2024-01" db="EMBL/GenBank/DDBJ databases">
        <title>Genome assemblies of Stephania.</title>
        <authorList>
            <person name="Yang L."/>
        </authorList>
    </citation>
    <scope>NUCLEOTIDE SEQUENCE [LARGE SCALE GENOMIC DNA]</scope>
    <source>
        <strain evidence="1">QJT</strain>
        <tissue evidence="1">Leaf</tissue>
    </source>
</reference>
<name>A0AAP0I8Z0_9MAGN</name>
<dbReference type="AlphaFoldDB" id="A0AAP0I8Z0"/>
<organism evidence="1 2">
    <name type="scientific">Stephania japonica</name>
    <dbReference type="NCBI Taxonomy" id="461633"/>
    <lineage>
        <taxon>Eukaryota</taxon>
        <taxon>Viridiplantae</taxon>
        <taxon>Streptophyta</taxon>
        <taxon>Embryophyta</taxon>
        <taxon>Tracheophyta</taxon>
        <taxon>Spermatophyta</taxon>
        <taxon>Magnoliopsida</taxon>
        <taxon>Ranunculales</taxon>
        <taxon>Menispermaceae</taxon>
        <taxon>Menispermoideae</taxon>
        <taxon>Cissampelideae</taxon>
        <taxon>Stephania</taxon>
    </lineage>
</organism>
<comment type="caution">
    <text evidence="1">The sequence shown here is derived from an EMBL/GenBank/DDBJ whole genome shotgun (WGS) entry which is preliminary data.</text>
</comment>
<dbReference type="EMBL" id="JBBNAE010000007">
    <property type="protein sequence ID" value="KAK9110835.1"/>
    <property type="molecule type" value="Genomic_DNA"/>
</dbReference>
<protein>
    <submittedName>
        <fullName evidence="1">Uncharacterized protein</fullName>
    </submittedName>
</protein>
<sequence>MWKILSKQHHMYITNQLKAQNKHIHVPTVRFNSPKPQNIKTNGYIAKYTTK</sequence>
<evidence type="ECO:0000313" key="2">
    <source>
        <dbReference type="Proteomes" id="UP001417504"/>
    </source>
</evidence>
<accession>A0AAP0I8Z0</accession>
<dbReference type="Proteomes" id="UP001417504">
    <property type="component" value="Unassembled WGS sequence"/>
</dbReference>
<keyword evidence="2" id="KW-1185">Reference proteome</keyword>
<gene>
    <name evidence="1" type="ORF">Sjap_018895</name>
</gene>